<proteinExistence type="predicted"/>
<feature type="transmembrane region" description="Helical" evidence="1">
    <location>
        <begin position="148"/>
        <end position="165"/>
    </location>
</feature>
<reference evidence="3" key="1">
    <citation type="submission" date="2016-10" db="EMBL/GenBank/DDBJ databases">
        <authorList>
            <person name="Varghese N."/>
            <person name="Submissions S."/>
        </authorList>
    </citation>
    <scope>NUCLEOTIDE SEQUENCE [LARGE SCALE GENOMIC DNA]</scope>
    <source>
        <strain evidence="3">CGMCC 1.8911</strain>
    </source>
</reference>
<feature type="transmembrane region" description="Helical" evidence="1">
    <location>
        <begin position="219"/>
        <end position="239"/>
    </location>
</feature>
<gene>
    <name evidence="2" type="ORF">SAMN05216187_10960</name>
</gene>
<dbReference type="PANTHER" id="PTHR37305">
    <property type="entry name" value="INTEGRAL MEMBRANE PROTEIN-RELATED"/>
    <property type="match status" value="1"/>
</dbReference>
<dbReference type="OrthoDB" id="4336274at2"/>
<dbReference type="EMBL" id="FNFI01000009">
    <property type="protein sequence ID" value="SDK48367.1"/>
    <property type="molecule type" value="Genomic_DNA"/>
</dbReference>
<organism evidence="2 3">
    <name type="scientific">Jeotgalicoccus aerolatus</name>
    <dbReference type="NCBI Taxonomy" id="709510"/>
    <lineage>
        <taxon>Bacteria</taxon>
        <taxon>Bacillati</taxon>
        <taxon>Bacillota</taxon>
        <taxon>Bacilli</taxon>
        <taxon>Bacillales</taxon>
        <taxon>Staphylococcaceae</taxon>
        <taxon>Jeotgalicoccus</taxon>
    </lineage>
</organism>
<dbReference type="Proteomes" id="UP000242700">
    <property type="component" value="Unassembled WGS sequence"/>
</dbReference>
<feature type="transmembrane region" description="Helical" evidence="1">
    <location>
        <begin position="20"/>
        <end position="40"/>
    </location>
</feature>
<dbReference type="Pfam" id="PF12730">
    <property type="entry name" value="ABC2_membrane_4"/>
    <property type="match status" value="1"/>
</dbReference>
<evidence type="ECO:0000313" key="2">
    <source>
        <dbReference type="EMBL" id="SDK48367.1"/>
    </source>
</evidence>
<dbReference type="PANTHER" id="PTHR37305:SF1">
    <property type="entry name" value="MEMBRANE PROTEIN"/>
    <property type="match status" value="1"/>
</dbReference>
<evidence type="ECO:0000313" key="3">
    <source>
        <dbReference type="Proteomes" id="UP000242700"/>
    </source>
</evidence>
<protein>
    <submittedName>
        <fullName evidence="2">Bacitracin transport system permease protein</fullName>
    </submittedName>
</protein>
<feature type="transmembrane region" description="Helical" evidence="1">
    <location>
        <begin position="172"/>
        <end position="190"/>
    </location>
</feature>
<dbReference type="AlphaFoldDB" id="A0A1G9C9M6"/>
<feature type="transmembrane region" description="Helical" evidence="1">
    <location>
        <begin position="106"/>
        <end position="128"/>
    </location>
</feature>
<feature type="transmembrane region" description="Helical" evidence="1">
    <location>
        <begin position="60"/>
        <end position="79"/>
    </location>
</feature>
<keyword evidence="1" id="KW-0812">Transmembrane</keyword>
<evidence type="ECO:0000256" key="1">
    <source>
        <dbReference type="SAM" id="Phobius"/>
    </source>
</evidence>
<accession>A0A1G9C9M6</accession>
<sequence>MANLLFTEFLKLKRAKMMIISILGAAVAPFIVVVATYVHMKTKQPTEVILFEELFYQTNLYTVLVIGVPLYGVVTAFLFNREYTEDTLKNLLTLPVPRISFIISKILLLFIWITMLTLVSWGLTLLLGTLGQFEGLSFSLIGESFKQFFTGGLLLFVLSMPIIFITLVMKNYVPTIIFTIVITLINIMTANSEHRDLFPWAAAGDIANNTLLSTYPLQYSYIAIIFTSIIGFIATIVYFKKIDIH</sequence>
<keyword evidence="1" id="KW-1133">Transmembrane helix</keyword>
<dbReference type="RefSeq" id="WP_092598711.1">
    <property type="nucleotide sequence ID" value="NZ_FNFI01000009.1"/>
</dbReference>
<name>A0A1G9C9M6_9STAP</name>
<dbReference type="STRING" id="586411.SAMN05216187_10960"/>
<keyword evidence="1" id="KW-0472">Membrane</keyword>